<feature type="active site" description="Proton acceptor" evidence="8">
    <location>
        <position position="60"/>
    </location>
</feature>
<gene>
    <name evidence="10" type="ORF">AsAng_0060320</name>
</gene>
<dbReference type="InterPro" id="IPR000888">
    <property type="entry name" value="RmlC-like"/>
</dbReference>
<dbReference type="RefSeq" id="WP_264790417.1">
    <property type="nucleotide sequence ID" value="NZ_AP026867.1"/>
</dbReference>
<accession>A0A915YLD2</accession>
<dbReference type="GO" id="GO:0008830">
    <property type="term" value="F:dTDP-4-dehydrorhamnose 3,5-epimerase activity"/>
    <property type="evidence" value="ECO:0007669"/>
    <property type="project" value="UniProtKB-EC"/>
</dbReference>
<organism evidence="10 11">
    <name type="scientific">Aureispira anguillae</name>
    <dbReference type="NCBI Taxonomy" id="2864201"/>
    <lineage>
        <taxon>Bacteria</taxon>
        <taxon>Pseudomonadati</taxon>
        <taxon>Bacteroidota</taxon>
        <taxon>Saprospiria</taxon>
        <taxon>Saprospirales</taxon>
        <taxon>Saprospiraceae</taxon>
        <taxon>Aureispira</taxon>
    </lineage>
</organism>
<protein>
    <recommendedName>
        <fullName evidence="4">dTDP-4-dehydrorhamnose 3,5-epimerase</fullName>
        <ecNumber evidence="3">5.1.3.13</ecNumber>
    </recommendedName>
    <alternativeName>
        <fullName evidence="6">Thymidine diphospho-4-keto-rhamnose 3,5-epimerase</fullName>
    </alternativeName>
    <alternativeName>
        <fullName evidence="5">dTDP-4-keto-6-deoxyglucose 3,5-epimerase</fullName>
    </alternativeName>
    <alternativeName>
        <fullName evidence="7">dTDP-6-deoxy-D-xylo-4-hexulose 3,5-epimerase</fullName>
    </alternativeName>
</protein>
<evidence type="ECO:0000256" key="7">
    <source>
        <dbReference type="ARBA" id="ARBA00033311"/>
    </source>
</evidence>
<dbReference type="KEGG" id="aup:AsAng_0060320"/>
<evidence type="ECO:0000256" key="1">
    <source>
        <dbReference type="ARBA" id="ARBA00001298"/>
    </source>
</evidence>
<dbReference type="InterPro" id="IPR011051">
    <property type="entry name" value="RmlC_Cupin_sf"/>
</dbReference>
<reference evidence="10" key="1">
    <citation type="submission" date="2022-09" db="EMBL/GenBank/DDBJ databases">
        <title>Aureispira anguillicida sp. nov., isolated from Leptocephalus of Japanese eel Anguilla japonica.</title>
        <authorList>
            <person name="Yuasa K."/>
            <person name="Mekata T."/>
            <person name="Ikunari K."/>
        </authorList>
    </citation>
    <scope>NUCLEOTIDE SEQUENCE</scope>
    <source>
        <strain evidence="10">EL160426</strain>
    </source>
</reference>
<evidence type="ECO:0000313" key="11">
    <source>
        <dbReference type="Proteomes" id="UP001060919"/>
    </source>
</evidence>
<comment type="catalytic activity">
    <reaction evidence="1">
        <text>dTDP-4-dehydro-6-deoxy-alpha-D-glucose = dTDP-4-dehydro-beta-L-rhamnose</text>
        <dbReference type="Rhea" id="RHEA:16969"/>
        <dbReference type="ChEBI" id="CHEBI:57649"/>
        <dbReference type="ChEBI" id="CHEBI:62830"/>
        <dbReference type="EC" id="5.1.3.13"/>
    </reaction>
</comment>
<evidence type="ECO:0000256" key="8">
    <source>
        <dbReference type="PIRSR" id="PIRSR600888-1"/>
    </source>
</evidence>
<evidence type="ECO:0000256" key="9">
    <source>
        <dbReference type="PIRSR" id="PIRSR600888-3"/>
    </source>
</evidence>
<dbReference type="Gene3D" id="2.60.120.10">
    <property type="entry name" value="Jelly Rolls"/>
    <property type="match status" value="1"/>
</dbReference>
<dbReference type="Pfam" id="PF00908">
    <property type="entry name" value="dTDP_sugar_isom"/>
    <property type="match status" value="1"/>
</dbReference>
<dbReference type="InterPro" id="IPR014710">
    <property type="entry name" value="RmlC-like_jellyroll"/>
</dbReference>
<proteinExistence type="predicted"/>
<dbReference type="AlphaFoldDB" id="A0A915YLD2"/>
<comment type="function">
    <text evidence="2">Catalyzes the epimerization of the C3' and C5'positions of dTDP-6-deoxy-D-xylo-4-hexulose, forming dTDP-6-deoxy-L-lyxo-4-hexulose.</text>
</comment>
<dbReference type="GO" id="GO:0005829">
    <property type="term" value="C:cytosol"/>
    <property type="evidence" value="ECO:0007669"/>
    <property type="project" value="TreeGrafter"/>
</dbReference>
<evidence type="ECO:0000256" key="5">
    <source>
        <dbReference type="ARBA" id="ARBA00029758"/>
    </source>
</evidence>
<feature type="site" description="Participates in a stacking interaction with the thymidine ring of dTDP-4-oxo-6-deoxyglucose" evidence="9">
    <location>
        <position position="135"/>
    </location>
</feature>
<dbReference type="PANTHER" id="PTHR21047">
    <property type="entry name" value="DTDP-6-DEOXY-D-GLUCOSE-3,5 EPIMERASE"/>
    <property type="match status" value="1"/>
</dbReference>
<evidence type="ECO:0000313" key="10">
    <source>
        <dbReference type="EMBL" id="BDS15248.1"/>
    </source>
</evidence>
<evidence type="ECO:0000256" key="6">
    <source>
        <dbReference type="ARBA" id="ARBA00031424"/>
    </source>
</evidence>
<dbReference type="EMBL" id="AP026867">
    <property type="protein sequence ID" value="BDS15248.1"/>
    <property type="molecule type" value="Genomic_DNA"/>
</dbReference>
<sequence>MEQTNTLLEDVLVIKSPAFFDQRGGFIKLFNQQATVLEHYEIKQVNFVQNKEKGIIRGLHYQTGAFAESKFFRVLRGSIQLAFVDLRTSPLDYKKASTITLDKPDMGVLIPKGFATGYLTLEANTDVLYYSDNIYEPSSEKGIRWDDPLFKIQWLTFNPDLSQKDRAWPNMNNTNEQ</sequence>
<evidence type="ECO:0000256" key="4">
    <source>
        <dbReference type="ARBA" id="ARBA00019595"/>
    </source>
</evidence>
<feature type="active site" description="Proton donor" evidence="8">
    <location>
        <position position="129"/>
    </location>
</feature>
<keyword evidence="11" id="KW-1185">Reference proteome</keyword>
<dbReference type="GO" id="GO:0019305">
    <property type="term" value="P:dTDP-rhamnose biosynthetic process"/>
    <property type="evidence" value="ECO:0007669"/>
    <property type="project" value="TreeGrafter"/>
</dbReference>
<dbReference type="EC" id="5.1.3.13" evidence="3"/>
<dbReference type="Proteomes" id="UP001060919">
    <property type="component" value="Chromosome"/>
</dbReference>
<evidence type="ECO:0000256" key="3">
    <source>
        <dbReference type="ARBA" id="ARBA00012098"/>
    </source>
</evidence>
<dbReference type="SUPFAM" id="SSF51182">
    <property type="entry name" value="RmlC-like cupins"/>
    <property type="match status" value="1"/>
</dbReference>
<dbReference type="PANTHER" id="PTHR21047:SF2">
    <property type="entry name" value="THYMIDINE DIPHOSPHO-4-KETO-RHAMNOSE 3,5-EPIMERASE"/>
    <property type="match status" value="1"/>
</dbReference>
<evidence type="ECO:0000256" key="2">
    <source>
        <dbReference type="ARBA" id="ARBA00001997"/>
    </source>
</evidence>
<name>A0A915YLD2_9BACT</name>
<dbReference type="GO" id="GO:0000271">
    <property type="term" value="P:polysaccharide biosynthetic process"/>
    <property type="evidence" value="ECO:0007669"/>
    <property type="project" value="TreeGrafter"/>
</dbReference>